<protein>
    <submittedName>
        <fullName evidence="7">4Fe-4S dicluster domain-containing protein</fullName>
    </submittedName>
</protein>
<evidence type="ECO:0000313" key="8">
    <source>
        <dbReference type="Proteomes" id="UP000460412"/>
    </source>
</evidence>
<dbReference type="GO" id="GO:0016651">
    <property type="term" value="F:oxidoreductase activity, acting on NAD(P)H"/>
    <property type="evidence" value="ECO:0007669"/>
    <property type="project" value="UniProtKB-ARBA"/>
</dbReference>
<dbReference type="PROSITE" id="PS00198">
    <property type="entry name" value="4FE4S_FER_1"/>
    <property type="match status" value="2"/>
</dbReference>
<dbReference type="Proteomes" id="UP000460412">
    <property type="component" value="Unassembled WGS sequence"/>
</dbReference>
<keyword evidence="8" id="KW-1185">Reference proteome</keyword>
<evidence type="ECO:0000256" key="1">
    <source>
        <dbReference type="ARBA" id="ARBA00022723"/>
    </source>
</evidence>
<reference evidence="7 8" key="1">
    <citation type="submission" date="2019-12" db="EMBL/GenBank/DDBJ databases">
        <title>Sporaefaciens musculi gen. nov., sp. nov., a novel bacterium isolated from the caecum of an obese mouse.</title>
        <authorList>
            <person name="Rasmussen T.S."/>
            <person name="Streidl T."/>
            <person name="Hitch T.C.A."/>
            <person name="Wortmann E."/>
            <person name="Deptula P."/>
            <person name="Hansen M."/>
            <person name="Nielsen D.S."/>
            <person name="Clavel T."/>
            <person name="Vogensen F.K."/>
        </authorList>
    </citation>
    <scope>NUCLEOTIDE SEQUENCE [LARGE SCALE GENOMIC DNA]</scope>
    <source>
        <strain evidence="7 8">WCA-9-b2</strain>
    </source>
</reference>
<dbReference type="Gene3D" id="3.40.50.360">
    <property type="match status" value="1"/>
</dbReference>
<dbReference type="GO" id="GO:0010181">
    <property type="term" value="F:FMN binding"/>
    <property type="evidence" value="ECO:0007669"/>
    <property type="project" value="InterPro"/>
</dbReference>
<dbReference type="InterPro" id="IPR017900">
    <property type="entry name" value="4Fe4S_Fe_S_CS"/>
</dbReference>
<gene>
    <name evidence="7" type="ORF">GN277_22870</name>
</gene>
<dbReference type="InterPro" id="IPR029039">
    <property type="entry name" value="Flavoprotein-like_sf"/>
</dbReference>
<keyword evidence="2" id="KW-0408">Iron</keyword>
<dbReference type="Pfam" id="PF13237">
    <property type="entry name" value="Fer4_10"/>
    <property type="match status" value="1"/>
</dbReference>
<dbReference type="SUPFAM" id="SSF52218">
    <property type="entry name" value="Flavoproteins"/>
    <property type="match status" value="1"/>
</dbReference>
<dbReference type="InterPro" id="IPR017896">
    <property type="entry name" value="4Fe4S_Fe-S-bd"/>
</dbReference>
<sequence length="255" mass="28116">MKLYEIVFSPTGGTKKVADIIADRFRWESSLIDLTDRFLDFKAFTFGEEDVCIVAVPSYGGRIPDIVAERLKEMKGNKAKAVPVTVYGNRAYDDTMLELNDVLIEAGFCPVAAIAAVAEHSIMHQFAAGRPDEEDRRELVDFTDKIKRGIQNGSLRDTPAVPGNRPYRSFSGVPMKPRSGKSCTKCGVCAEACPMGAIPTDMPMSTEHDKCITCMRCIAVCPQKNRSISKVLVAAGAQKLKKTCRERKKNQLFLG</sequence>
<dbReference type="PROSITE" id="PS50902">
    <property type="entry name" value="FLAVODOXIN_LIKE"/>
    <property type="match status" value="1"/>
</dbReference>
<evidence type="ECO:0000256" key="4">
    <source>
        <dbReference type="SAM" id="MobiDB-lite"/>
    </source>
</evidence>
<dbReference type="GO" id="GO:0046872">
    <property type="term" value="F:metal ion binding"/>
    <property type="evidence" value="ECO:0007669"/>
    <property type="project" value="UniProtKB-KW"/>
</dbReference>
<name>A0A7X3MKH0_9FIRM</name>
<dbReference type="EMBL" id="WUQX01000001">
    <property type="protein sequence ID" value="MXP78093.1"/>
    <property type="molecule type" value="Genomic_DNA"/>
</dbReference>
<dbReference type="InterPro" id="IPR008254">
    <property type="entry name" value="Flavodoxin/NO_synth"/>
</dbReference>
<evidence type="ECO:0000259" key="6">
    <source>
        <dbReference type="PROSITE" id="PS51379"/>
    </source>
</evidence>
<dbReference type="GO" id="GO:0051536">
    <property type="term" value="F:iron-sulfur cluster binding"/>
    <property type="evidence" value="ECO:0007669"/>
    <property type="project" value="UniProtKB-KW"/>
</dbReference>
<feature type="domain" description="Flavodoxin-like" evidence="5">
    <location>
        <begin position="3"/>
        <end position="147"/>
    </location>
</feature>
<dbReference type="RefSeq" id="WP_159754207.1">
    <property type="nucleotide sequence ID" value="NZ_WUQX01000001.1"/>
</dbReference>
<dbReference type="SUPFAM" id="SSF54862">
    <property type="entry name" value="4Fe-4S ferredoxins"/>
    <property type="match status" value="1"/>
</dbReference>
<dbReference type="Gene3D" id="3.30.70.20">
    <property type="match status" value="1"/>
</dbReference>
<evidence type="ECO:0000313" key="7">
    <source>
        <dbReference type="EMBL" id="MXP78093.1"/>
    </source>
</evidence>
<dbReference type="PROSITE" id="PS51379">
    <property type="entry name" value="4FE4S_FER_2"/>
    <property type="match status" value="2"/>
</dbReference>
<evidence type="ECO:0000259" key="5">
    <source>
        <dbReference type="PROSITE" id="PS50902"/>
    </source>
</evidence>
<comment type="caution">
    <text evidence="7">The sequence shown here is derived from an EMBL/GenBank/DDBJ whole genome shotgun (WGS) entry which is preliminary data.</text>
</comment>
<evidence type="ECO:0000256" key="2">
    <source>
        <dbReference type="ARBA" id="ARBA00023004"/>
    </source>
</evidence>
<feature type="domain" description="4Fe-4S ferredoxin-type" evidence="6">
    <location>
        <begin position="207"/>
        <end position="231"/>
    </location>
</feature>
<organism evidence="7 8">
    <name type="scientific">Sporofaciens musculi</name>
    <dbReference type="NCBI Taxonomy" id="2681861"/>
    <lineage>
        <taxon>Bacteria</taxon>
        <taxon>Bacillati</taxon>
        <taxon>Bacillota</taxon>
        <taxon>Clostridia</taxon>
        <taxon>Lachnospirales</taxon>
        <taxon>Lachnospiraceae</taxon>
        <taxon>Sporofaciens</taxon>
    </lineage>
</organism>
<proteinExistence type="predicted"/>
<accession>A0A7X3MKH0</accession>
<feature type="region of interest" description="Disordered" evidence="4">
    <location>
        <begin position="153"/>
        <end position="172"/>
    </location>
</feature>
<keyword evidence="1" id="KW-0479">Metal-binding</keyword>
<dbReference type="AlphaFoldDB" id="A0A7X3MKH0"/>
<evidence type="ECO:0000256" key="3">
    <source>
        <dbReference type="ARBA" id="ARBA00023014"/>
    </source>
</evidence>
<feature type="domain" description="4Fe-4S ferredoxin-type" evidence="6">
    <location>
        <begin position="173"/>
        <end position="203"/>
    </location>
</feature>
<keyword evidence="3" id="KW-0411">Iron-sulfur</keyword>